<reference evidence="2" key="1">
    <citation type="journal article" date="2015" name="Genome Announc.">
        <title>Complete Genome Sequence of Yersinia ruckeri Strain CSF007-82, Etiologic Agent of Red Mouth Disease in Salmonid Fish.</title>
        <authorList>
            <person name="Nelson M.C."/>
            <person name="LaPatra S.E."/>
            <person name="Welch T.J."/>
            <person name="Graf J."/>
        </authorList>
    </citation>
    <scope>NUCLEOTIDE SEQUENCE</scope>
    <source>
        <strain evidence="2">CSF007-82</strain>
    </source>
</reference>
<sequence length="41" mass="4467">MLDLDFILSTLFLIIDCCYLLSIFGGKDENVLGSGKNSQIG</sequence>
<dbReference type="AlphaFoldDB" id="A0A0A8VB59"/>
<keyword evidence="1" id="KW-1133">Transmembrane helix</keyword>
<organism evidence="2">
    <name type="scientific">Yersinia ruckeri</name>
    <dbReference type="NCBI Taxonomy" id="29486"/>
    <lineage>
        <taxon>Bacteria</taxon>
        <taxon>Pseudomonadati</taxon>
        <taxon>Pseudomonadota</taxon>
        <taxon>Gammaproteobacteria</taxon>
        <taxon>Enterobacterales</taxon>
        <taxon>Yersiniaceae</taxon>
        <taxon>Yersinia</taxon>
    </lineage>
</organism>
<name>A0A0A8VB59_YERRU</name>
<evidence type="ECO:0000256" key="1">
    <source>
        <dbReference type="SAM" id="Phobius"/>
    </source>
</evidence>
<feature type="transmembrane region" description="Helical" evidence="1">
    <location>
        <begin position="6"/>
        <end position="26"/>
    </location>
</feature>
<accession>A0A0A8VB59</accession>
<gene>
    <name evidence="2" type="ORF">CSF007_4935</name>
</gene>
<keyword evidence="1" id="KW-0812">Transmembrane</keyword>
<keyword evidence="1" id="KW-0472">Membrane</keyword>
<proteinExistence type="predicted"/>
<dbReference type="EMBL" id="LN681231">
    <property type="protein sequence ID" value="CEK26755.1"/>
    <property type="molecule type" value="Genomic_DNA"/>
</dbReference>
<evidence type="ECO:0000313" key="2">
    <source>
        <dbReference type="EMBL" id="CEK26755.1"/>
    </source>
</evidence>
<protein>
    <submittedName>
        <fullName evidence="2">Uncharacterized protein</fullName>
    </submittedName>
</protein>